<proteinExistence type="predicted"/>
<evidence type="ECO:0000313" key="1">
    <source>
        <dbReference type="EMBL" id="VDK32441.1"/>
    </source>
</evidence>
<dbReference type="Gene3D" id="2.30.42.10">
    <property type="match status" value="1"/>
</dbReference>
<sequence length="458" mass="52371">MAAQVATAAAKTDAKVATHSSSQAIALAVTQILSGQDPDDYCTKYQPLYRVKPDCVVEFPDRKNYNEFPVVCPVHGILCKPGEGAFKKGKPKECAYGCPKHCPPKGTGLPSFYAFGVPKAKDSIQEYLDYVWKYGLAFPPPPKPISGGASDKLANQLLPLRGNSLACRPRSPCVVGSHSVRARRPEECDRPETPIENVSLTHVYHYVKDLGVENEEWKLFYSQLCRVKPEGFVQRPIAQDVYVCRKPKHKQELLVKLLPNNKCFIYNINYNDFFGQPDVHYADQVMEFNHNYLEDAPQPYTSSHADSMDKFILRLRPCPYLRWLTLRVYECAIINEFTLPRKTMNNMRSHRDLGFTIHKGRITAVDHDSPAKIAGFEPDYHIIEVDRQNVVRCPDSQIIRLMRTALNTNRQRRCEVVVLHERIYQTLEEPKVGKLHRIICNKGFHLDRWVRLSPYGLE</sequence>
<dbReference type="OrthoDB" id="2157866at2759"/>
<name>A0A3P6QKK1_DIBLA</name>
<dbReference type="AlphaFoldDB" id="A0A3P6QKK1"/>
<evidence type="ECO:0008006" key="3">
    <source>
        <dbReference type="Google" id="ProtNLM"/>
    </source>
</evidence>
<organism evidence="1 2">
    <name type="scientific">Dibothriocephalus latus</name>
    <name type="common">Fish tapeworm</name>
    <name type="synonym">Diphyllobothrium latum</name>
    <dbReference type="NCBI Taxonomy" id="60516"/>
    <lineage>
        <taxon>Eukaryota</taxon>
        <taxon>Metazoa</taxon>
        <taxon>Spiralia</taxon>
        <taxon>Lophotrochozoa</taxon>
        <taxon>Platyhelminthes</taxon>
        <taxon>Cestoda</taxon>
        <taxon>Eucestoda</taxon>
        <taxon>Diphyllobothriidea</taxon>
        <taxon>Diphyllobothriidae</taxon>
        <taxon>Dibothriocephalus</taxon>
    </lineage>
</organism>
<gene>
    <name evidence="1" type="ORF">DILT_LOCUS420</name>
</gene>
<accession>A0A3P6QKK1</accession>
<dbReference type="EMBL" id="UYRU01001737">
    <property type="protein sequence ID" value="VDK32441.1"/>
    <property type="molecule type" value="Genomic_DNA"/>
</dbReference>
<dbReference type="Proteomes" id="UP000281553">
    <property type="component" value="Unassembled WGS sequence"/>
</dbReference>
<reference evidence="1 2" key="1">
    <citation type="submission" date="2018-11" db="EMBL/GenBank/DDBJ databases">
        <authorList>
            <consortium name="Pathogen Informatics"/>
        </authorList>
    </citation>
    <scope>NUCLEOTIDE SEQUENCE [LARGE SCALE GENOMIC DNA]</scope>
</reference>
<dbReference type="InterPro" id="IPR036034">
    <property type="entry name" value="PDZ_sf"/>
</dbReference>
<keyword evidence="2" id="KW-1185">Reference proteome</keyword>
<dbReference type="SUPFAM" id="SSF50156">
    <property type="entry name" value="PDZ domain-like"/>
    <property type="match status" value="1"/>
</dbReference>
<evidence type="ECO:0000313" key="2">
    <source>
        <dbReference type="Proteomes" id="UP000281553"/>
    </source>
</evidence>
<protein>
    <recommendedName>
        <fullName evidence="3">PDZ domain-containing protein</fullName>
    </recommendedName>
</protein>